<evidence type="ECO:0000313" key="1">
    <source>
        <dbReference type="EMBL" id="QJR30003.1"/>
    </source>
</evidence>
<reference evidence="1 2" key="1">
    <citation type="submission" date="2020-05" db="EMBL/GenBank/DDBJ databases">
        <title>Compete genome of Limnobacter sp. SAORIC-580.</title>
        <authorList>
            <person name="Song J."/>
            <person name="Cho J.-C."/>
        </authorList>
    </citation>
    <scope>NUCLEOTIDE SEQUENCE [LARGE SCALE GENOMIC DNA]</scope>
    <source>
        <strain evidence="1 2">SAORIC-580</strain>
    </source>
</reference>
<name>A0ABX6N723_9BURK</name>
<dbReference type="Proteomes" id="UP000501130">
    <property type="component" value="Chromosome"/>
</dbReference>
<proteinExistence type="predicted"/>
<dbReference type="EMBL" id="CP053084">
    <property type="protein sequence ID" value="QJR30003.1"/>
    <property type="molecule type" value="Genomic_DNA"/>
</dbReference>
<accession>A0ABX6N723</accession>
<dbReference type="RefSeq" id="WP_105029473.1">
    <property type="nucleotide sequence ID" value="NZ_CP053084.1"/>
</dbReference>
<evidence type="ECO:0000313" key="2">
    <source>
        <dbReference type="Proteomes" id="UP000501130"/>
    </source>
</evidence>
<gene>
    <name evidence="1" type="ORF">HKT17_09945</name>
</gene>
<organism evidence="1 2">
    <name type="scientific">Limnobacter profundi</name>
    <dbReference type="NCBI Taxonomy" id="2732163"/>
    <lineage>
        <taxon>Bacteria</taxon>
        <taxon>Pseudomonadati</taxon>
        <taxon>Pseudomonadota</taxon>
        <taxon>Betaproteobacteria</taxon>
        <taxon>Burkholderiales</taxon>
        <taxon>Burkholderiaceae</taxon>
        <taxon>Limnobacter</taxon>
    </lineage>
</organism>
<evidence type="ECO:0008006" key="3">
    <source>
        <dbReference type="Google" id="ProtNLM"/>
    </source>
</evidence>
<keyword evidence="2" id="KW-1185">Reference proteome</keyword>
<sequence>MPQINNKNKPRTGAYLNLFKQKYGLTVSKMCALFGISTQAKFNSIVRPPEGNSSDEPLDPTVALILRLYETHESLVPLNNELSLEDTYKMFQRVFGKTKVSESTFGQLLGRSAGSGYRWLNGSGNATPQVGIVLERLHHMLASGMEEPEVCYLWLDIVHQEYRARNQVPPLNDIDAVKLLIQKYPLKYKHMAS</sequence>
<protein>
    <recommendedName>
        <fullName evidence="3">XRE family transcriptional regulator</fullName>
    </recommendedName>
</protein>